<dbReference type="Proteomes" id="UP000030710">
    <property type="component" value="Unassembled WGS sequence"/>
</dbReference>
<dbReference type="STRING" id="1238425.J07HQW2_00885"/>
<proteinExistence type="predicted"/>
<dbReference type="EMBL" id="KE356561">
    <property type="protein sequence ID" value="ERG94451.1"/>
    <property type="molecule type" value="Genomic_DNA"/>
</dbReference>
<evidence type="ECO:0000313" key="1">
    <source>
        <dbReference type="EMBL" id="ERG94451.1"/>
    </source>
</evidence>
<evidence type="ECO:0000313" key="2">
    <source>
        <dbReference type="Proteomes" id="UP000030710"/>
    </source>
</evidence>
<name>U1PQ61_9EURY</name>
<protein>
    <submittedName>
        <fullName evidence="1">Uncharacterized protein</fullName>
    </submittedName>
</protein>
<gene>
    <name evidence="1" type="ORF">J07HQW2_00885</name>
</gene>
<accession>U1PQ61</accession>
<dbReference type="AlphaFoldDB" id="U1PQ61"/>
<reference evidence="1 2" key="1">
    <citation type="journal article" date="2013" name="PLoS ONE">
        <title>Assembly-driven community genomics of a hypersaline microbial ecosystem.</title>
        <authorList>
            <person name="Podell S."/>
            <person name="Ugalde J.A."/>
            <person name="Narasingarao P."/>
            <person name="Banfield J.F."/>
            <person name="Heidelberg K.B."/>
            <person name="Allen E.E."/>
        </authorList>
    </citation>
    <scope>NUCLEOTIDE SEQUENCE [LARGE SCALE GENOMIC DNA]</scope>
    <source>
        <strain evidence="2">J07HQW2</strain>
    </source>
</reference>
<organism evidence="1 2">
    <name type="scientific">Haloquadratum walsbyi J07HQW2</name>
    <dbReference type="NCBI Taxonomy" id="1238425"/>
    <lineage>
        <taxon>Archaea</taxon>
        <taxon>Methanobacteriati</taxon>
        <taxon>Methanobacteriota</taxon>
        <taxon>Stenosarchaea group</taxon>
        <taxon>Halobacteria</taxon>
        <taxon>Halobacteriales</taxon>
        <taxon>Haloferacaceae</taxon>
        <taxon>Haloquadratum</taxon>
    </lineage>
</organism>
<sequence length="76" mass="8934">MYHRLPPIILLMISENQLSRTQHKQDTFQPDRLFFISSVQSFILIEAFTSLLSKVTSFDLPLKQVCWFISVTKFVI</sequence>
<dbReference type="HOGENOM" id="CLU_2645826_0_0_2"/>